<evidence type="ECO:0000313" key="4">
    <source>
        <dbReference type="Proteomes" id="UP000032232"/>
    </source>
</evidence>
<dbReference type="PANTHER" id="PTHR12521">
    <property type="entry name" value="PROTEIN C6ORF130"/>
    <property type="match status" value="1"/>
</dbReference>
<dbReference type="Pfam" id="PF01661">
    <property type="entry name" value="Macro"/>
    <property type="match status" value="1"/>
</dbReference>
<evidence type="ECO:0000313" key="3">
    <source>
        <dbReference type="EMBL" id="KIT14535.1"/>
    </source>
</evidence>
<reference evidence="3 4" key="1">
    <citation type="submission" date="2015-02" db="EMBL/GenBank/DDBJ databases">
        <title>Genome Sequence of Jannaschia aquimarina DSM28248, a member of the Roseobacter clade.</title>
        <authorList>
            <person name="Voget S."/>
            <person name="Daniel R."/>
        </authorList>
    </citation>
    <scope>NUCLEOTIDE SEQUENCE [LARGE SCALE GENOMIC DNA]</scope>
    <source>
        <strain evidence="3 4">GSW-M26</strain>
    </source>
</reference>
<comment type="caution">
    <text evidence="3">The sequence shown here is derived from an EMBL/GenBank/DDBJ whole genome shotgun (WGS) entry which is preliminary data.</text>
</comment>
<dbReference type="PATRIC" id="fig|935700.4.peg.3942"/>
<dbReference type="EMBL" id="JYFE01000074">
    <property type="protein sequence ID" value="KIT14535.1"/>
    <property type="molecule type" value="Genomic_DNA"/>
</dbReference>
<dbReference type="Proteomes" id="UP000032232">
    <property type="component" value="Unassembled WGS sequence"/>
</dbReference>
<organism evidence="3 4">
    <name type="scientific">Jannaschia aquimarina</name>
    <dbReference type="NCBI Taxonomy" id="935700"/>
    <lineage>
        <taxon>Bacteria</taxon>
        <taxon>Pseudomonadati</taxon>
        <taxon>Pseudomonadota</taxon>
        <taxon>Alphaproteobacteria</taxon>
        <taxon>Rhodobacterales</taxon>
        <taxon>Roseobacteraceae</taxon>
        <taxon>Jannaschia</taxon>
    </lineage>
</organism>
<dbReference type="GO" id="GO:0140291">
    <property type="term" value="P:peptidyl-glutamate ADP-deribosylation"/>
    <property type="evidence" value="ECO:0007669"/>
    <property type="project" value="TreeGrafter"/>
</dbReference>
<dbReference type="OrthoDB" id="9794834at2"/>
<dbReference type="STRING" id="935700.jaqu_38250"/>
<dbReference type="InterPro" id="IPR002589">
    <property type="entry name" value="Macro_dom"/>
</dbReference>
<sequence length="151" mass="16217">MKVREGDLLHLAEDGAFDVIVHGCNCFHTMGAGIARAIAARFPAALEADRATPHAARSKLGTYSHADVTVAAGPLTIVNAYTQYRWGGRGRQADYEAIDGAFAAIARDFATRRIGYPLIGAGLAGGDWDVIEGIIRRRLDGLDHTLVRWTG</sequence>
<evidence type="ECO:0000259" key="2">
    <source>
        <dbReference type="PROSITE" id="PS51154"/>
    </source>
</evidence>
<dbReference type="Gene3D" id="3.40.220.10">
    <property type="entry name" value="Leucine Aminopeptidase, subunit E, domain 1"/>
    <property type="match status" value="1"/>
</dbReference>
<dbReference type="SMART" id="SM00506">
    <property type="entry name" value="A1pp"/>
    <property type="match status" value="1"/>
</dbReference>
<dbReference type="SUPFAM" id="SSF52949">
    <property type="entry name" value="Macro domain-like"/>
    <property type="match status" value="1"/>
</dbReference>
<gene>
    <name evidence="3" type="ORF">jaqu_38250</name>
</gene>
<feature type="domain" description="Macro" evidence="2">
    <location>
        <begin position="1"/>
        <end position="151"/>
    </location>
</feature>
<dbReference type="PANTHER" id="PTHR12521:SF0">
    <property type="entry name" value="ADP-RIBOSE GLYCOHYDROLASE OARD1"/>
    <property type="match status" value="1"/>
</dbReference>
<dbReference type="PROSITE" id="PS51154">
    <property type="entry name" value="MACRO"/>
    <property type="match status" value="1"/>
</dbReference>
<dbReference type="InterPro" id="IPR043472">
    <property type="entry name" value="Macro_dom-like"/>
</dbReference>
<protein>
    <submittedName>
        <fullName evidence="3">Macro domain protein</fullName>
    </submittedName>
</protein>
<dbReference type="AlphaFoldDB" id="A0A0D1EF42"/>
<keyword evidence="4" id="KW-1185">Reference proteome</keyword>
<name>A0A0D1EF42_9RHOB</name>
<dbReference type="InterPro" id="IPR050892">
    <property type="entry name" value="ADP-ribose_metab_enzymes"/>
</dbReference>
<comment type="catalytic activity">
    <reaction evidence="1">
        <text>an N-(ADP-alpha-D-ribosyl)-thymidine in DNA + H2O = a thymidine in DNA + ADP-D-ribose</text>
        <dbReference type="Rhea" id="RHEA:71655"/>
        <dbReference type="Rhea" id="RHEA-COMP:13556"/>
        <dbReference type="Rhea" id="RHEA-COMP:18051"/>
        <dbReference type="ChEBI" id="CHEBI:15377"/>
        <dbReference type="ChEBI" id="CHEBI:57967"/>
        <dbReference type="ChEBI" id="CHEBI:137386"/>
        <dbReference type="ChEBI" id="CHEBI:191199"/>
    </reaction>
    <physiologicalReaction direction="left-to-right" evidence="1">
        <dbReference type="Rhea" id="RHEA:71656"/>
    </physiologicalReaction>
</comment>
<dbReference type="RefSeq" id="WP_043920562.1">
    <property type="nucleotide sequence ID" value="NZ_FZPF01000012.1"/>
</dbReference>
<accession>A0A0D1EF42</accession>
<evidence type="ECO:0000256" key="1">
    <source>
        <dbReference type="ARBA" id="ARBA00035885"/>
    </source>
</evidence>
<proteinExistence type="predicted"/>